<keyword evidence="1" id="KW-0479">Metal-binding</keyword>
<keyword evidence="1" id="KW-0862">Zinc</keyword>
<dbReference type="InterPro" id="IPR036875">
    <property type="entry name" value="Znf_CCHC_sf"/>
</dbReference>
<keyword evidence="1" id="KW-0863">Zinc-finger</keyword>
<dbReference type="Gene3D" id="4.10.60.10">
    <property type="entry name" value="Zinc finger, CCHC-type"/>
    <property type="match status" value="1"/>
</dbReference>
<evidence type="ECO:0000259" key="3">
    <source>
        <dbReference type="PROSITE" id="PS50158"/>
    </source>
</evidence>
<reference evidence="4" key="1">
    <citation type="journal article" date="2023" name="Science">
        <title>Genome structures resolve the early diversification of teleost fishes.</title>
        <authorList>
            <person name="Parey E."/>
            <person name="Louis A."/>
            <person name="Montfort J."/>
            <person name="Bouchez O."/>
            <person name="Roques C."/>
            <person name="Iampietro C."/>
            <person name="Lluch J."/>
            <person name="Castinel A."/>
            <person name="Donnadieu C."/>
            <person name="Desvignes T."/>
            <person name="Floi Bucao C."/>
            <person name="Jouanno E."/>
            <person name="Wen M."/>
            <person name="Mejri S."/>
            <person name="Dirks R."/>
            <person name="Jansen H."/>
            <person name="Henkel C."/>
            <person name="Chen W.J."/>
            <person name="Zahm M."/>
            <person name="Cabau C."/>
            <person name="Klopp C."/>
            <person name="Thompson A.W."/>
            <person name="Robinson-Rechavi M."/>
            <person name="Braasch I."/>
            <person name="Lecointre G."/>
            <person name="Bobe J."/>
            <person name="Postlethwait J.H."/>
            <person name="Berthelot C."/>
            <person name="Roest Crollius H."/>
            <person name="Guiguen Y."/>
        </authorList>
    </citation>
    <scope>NUCLEOTIDE SEQUENCE</scope>
    <source>
        <strain evidence="4">NC1722</strain>
    </source>
</reference>
<evidence type="ECO:0000256" key="1">
    <source>
        <dbReference type="PROSITE-ProRule" id="PRU00047"/>
    </source>
</evidence>
<dbReference type="Proteomes" id="UP001221898">
    <property type="component" value="Unassembled WGS sequence"/>
</dbReference>
<comment type="caution">
    <text evidence="4">The sequence shown here is derived from an EMBL/GenBank/DDBJ whole genome shotgun (WGS) entry which is preliminary data.</text>
</comment>
<name>A0AAD7R944_9TELE</name>
<dbReference type="SUPFAM" id="SSF57756">
    <property type="entry name" value="Retrovirus zinc finger-like domains"/>
    <property type="match status" value="1"/>
</dbReference>
<gene>
    <name evidence="4" type="ORF">AAFF_G00295370</name>
</gene>
<protein>
    <recommendedName>
        <fullName evidence="3">CCHC-type domain-containing protein</fullName>
    </recommendedName>
</protein>
<proteinExistence type="predicted"/>
<evidence type="ECO:0000256" key="2">
    <source>
        <dbReference type="SAM" id="MobiDB-lite"/>
    </source>
</evidence>
<evidence type="ECO:0000313" key="4">
    <source>
        <dbReference type="EMBL" id="KAJ8372025.1"/>
    </source>
</evidence>
<keyword evidence="5" id="KW-1185">Reference proteome</keyword>
<dbReference type="EMBL" id="JAINUG010000419">
    <property type="protein sequence ID" value="KAJ8372025.1"/>
    <property type="molecule type" value="Genomic_DNA"/>
</dbReference>
<dbReference type="GO" id="GO:0008270">
    <property type="term" value="F:zinc ion binding"/>
    <property type="evidence" value="ECO:0007669"/>
    <property type="project" value="UniProtKB-KW"/>
</dbReference>
<organism evidence="4 5">
    <name type="scientific">Aldrovandia affinis</name>
    <dbReference type="NCBI Taxonomy" id="143900"/>
    <lineage>
        <taxon>Eukaryota</taxon>
        <taxon>Metazoa</taxon>
        <taxon>Chordata</taxon>
        <taxon>Craniata</taxon>
        <taxon>Vertebrata</taxon>
        <taxon>Euteleostomi</taxon>
        <taxon>Actinopterygii</taxon>
        <taxon>Neopterygii</taxon>
        <taxon>Teleostei</taxon>
        <taxon>Notacanthiformes</taxon>
        <taxon>Halosauridae</taxon>
        <taxon>Aldrovandia</taxon>
    </lineage>
</organism>
<dbReference type="PROSITE" id="PS50158">
    <property type="entry name" value="ZF_CCHC"/>
    <property type="match status" value="1"/>
</dbReference>
<dbReference type="InterPro" id="IPR001878">
    <property type="entry name" value="Znf_CCHC"/>
</dbReference>
<feature type="domain" description="CCHC-type" evidence="3">
    <location>
        <begin position="146"/>
        <end position="161"/>
    </location>
</feature>
<evidence type="ECO:0000313" key="5">
    <source>
        <dbReference type="Proteomes" id="UP001221898"/>
    </source>
</evidence>
<accession>A0AAD7R944</accession>
<dbReference type="AlphaFoldDB" id="A0AAD7R944"/>
<sequence length="179" mass="19772">MANGGVRTFSSLPEFNIYIKQYEERTKTKYIVLKSDRAFGTSVAFANLNTSKDAAPAYPQHPGEVCDGLALDAFLRGLRPARLREQICITSSATRNEALVKVEELEAILDEETPAHRAVHAASGEQESGDDTATARAAAHRSNTSCTYCGRQGHFTRDCRRRIQREANRQTAGNENRLA</sequence>
<dbReference type="GO" id="GO:0003676">
    <property type="term" value="F:nucleic acid binding"/>
    <property type="evidence" value="ECO:0007669"/>
    <property type="project" value="InterPro"/>
</dbReference>
<feature type="region of interest" description="Disordered" evidence="2">
    <location>
        <begin position="116"/>
        <end position="137"/>
    </location>
</feature>